<sequence>MNENNQVVFKDSNNSSAVPNLEKSQVSEINSSSKINIWKISILLFVLLFIFLSKSLINAKINQQKKIESLILSSITPIFSPALSPVITSPPEPSKELINITQKKTPSSVEIGFPNIEIIYTLNNGPVSPDSSRTWIISFTKTPAGETKAKLTTKNIYEVIESKDLTPPSVQEFDYIFSDAQKVGPGKPDSLEGCTGGRHTFLKVLENNKILIDESGYFCGGKKTNQELSDFSIVLSKYVPELDWNFL</sequence>
<gene>
    <name evidence="2" type="ORF">LDC_2148</name>
</gene>
<dbReference type="EMBL" id="ADZX01000636">
    <property type="protein sequence ID" value="EFK95862.1"/>
    <property type="molecule type" value="Genomic_DNA"/>
</dbReference>
<reference evidence="2" key="1">
    <citation type="submission" date="2010-07" db="EMBL/GenBank/DDBJ databases">
        <authorList>
            <consortium name="CONSOLIDER consortium CSD2007-00005"/>
            <person name="Guazzaroni M.-E."/>
            <person name="Richter M."/>
            <person name="Garcia-Salamanca A."/>
            <person name="Yarza P."/>
            <person name="Ferrer M."/>
        </authorList>
    </citation>
    <scope>NUCLEOTIDE SEQUENCE</scope>
</reference>
<keyword evidence="1" id="KW-0472">Membrane</keyword>
<keyword evidence="1" id="KW-0812">Transmembrane</keyword>
<accession>D9PKS9</accession>
<protein>
    <submittedName>
        <fullName evidence="2">Uncharacterized protein</fullName>
    </submittedName>
</protein>
<evidence type="ECO:0000256" key="1">
    <source>
        <dbReference type="SAM" id="Phobius"/>
    </source>
</evidence>
<evidence type="ECO:0000313" key="2">
    <source>
        <dbReference type="EMBL" id="EFK95862.1"/>
    </source>
</evidence>
<reference evidence="2" key="2">
    <citation type="journal article" date="2011" name="Microb. Ecol.">
        <title>Taxonomic and Functional Metagenomic Profiling of the Microbial Community in the Anoxic Sediment of a Sub-saline Shallow Lake (Laguna de Carrizo, Central Spain).</title>
        <authorList>
            <person name="Ferrer M."/>
            <person name="Guazzaroni M.E."/>
            <person name="Richter M."/>
            <person name="Garcia-Salamanca A."/>
            <person name="Yarza P."/>
            <person name="Suarez-Suarez A."/>
            <person name="Solano J."/>
            <person name="Alcaide M."/>
            <person name="van Dillewijn P."/>
            <person name="Molina-Henares M.A."/>
            <person name="Lopez-Cortes N."/>
            <person name="Al-Ramahi Y."/>
            <person name="Guerrero C."/>
            <person name="Acosta A."/>
            <person name="de Eugenio L.I."/>
            <person name="Martinez V."/>
            <person name="Marques S."/>
            <person name="Rojo F."/>
            <person name="Santero E."/>
            <person name="Genilloud O."/>
            <person name="Perez-Perez J."/>
            <person name="Rossello-Mora R."/>
            <person name="Ramos J.L."/>
        </authorList>
    </citation>
    <scope>NUCLEOTIDE SEQUENCE</scope>
</reference>
<organism evidence="2">
    <name type="scientific">sediment metagenome</name>
    <dbReference type="NCBI Taxonomy" id="749907"/>
    <lineage>
        <taxon>unclassified sequences</taxon>
        <taxon>metagenomes</taxon>
        <taxon>ecological metagenomes</taxon>
    </lineage>
</organism>
<proteinExistence type="predicted"/>
<dbReference type="AlphaFoldDB" id="D9PKS9"/>
<keyword evidence="1" id="KW-1133">Transmembrane helix</keyword>
<comment type="caution">
    <text evidence="2">The sequence shown here is derived from an EMBL/GenBank/DDBJ whole genome shotgun (WGS) entry which is preliminary data.</text>
</comment>
<name>D9PKS9_9ZZZZ</name>
<feature type="transmembrane region" description="Helical" evidence="1">
    <location>
        <begin position="37"/>
        <end position="57"/>
    </location>
</feature>